<sequence length="432" mass="47421">MARWAALVVLVAMHATSAATTNPGFVARITQKGLDYGNRTPAALPLPPLRCTMVIQEFQLPSSQIRLVPKVNLKLSISNANIRIFGKWKAQKNFIKARGNFGLRMEGISISEDLKLGHEFLSGRTTITCSSCSSNIKHVHVDISRSSLGWLIQLFHKKIESSLKRAIQSQICEIVTNAVSFKLQPYFQTTSAFVDTVAGIDYTVVAPPTATPGGVDLQLKGEFFCLLLCPPVPLAPPALVFPTDHKYMVYLGISDYFFNSAGFVYQKAGVMRLTLTDDMVAWSFPNMTMQLLISASIPPRLAMDPNSLIISPQLETSAYAILSNSSLVYLFQLGLNTNMSVAVGAKSNRLVGELLMKNELNLELKHSEVGPFEARLLQATMNYYVVTTVLPRVNERLRHGVPLPLPAQISLSNPVLQPHQGFLLLGANLHSG</sequence>
<feature type="domain" description="Lipid-binding serum glycoprotein N-terminal" evidence="15">
    <location>
        <begin position="28"/>
        <end position="228"/>
    </location>
</feature>
<reference evidence="18" key="1">
    <citation type="submission" date="2025-08" db="UniProtKB">
        <authorList>
            <consortium name="RefSeq"/>
        </authorList>
    </citation>
    <scope>IDENTIFICATION</scope>
</reference>
<protein>
    <recommendedName>
        <fullName evidence="4 13">Bactericidal permeability-increasing protein</fullName>
        <shortName evidence="13">BPI</shortName>
    </recommendedName>
</protein>
<evidence type="ECO:0000256" key="10">
    <source>
        <dbReference type="ARBA" id="ARBA00023157"/>
    </source>
</evidence>
<evidence type="ECO:0000256" key="5">
    <source>
        <dbReference type="ARBA" id="ARBA00022525"/>
    </source>
</evidence>
<keyword evidence="9 13" id="KW-0044">Antibiotic</keyword>
<dbReference type="Pfam" id="PF02886">
    <property type="entry name" value="LBP_BPI_CETP_C"/>
    <property type="match status" value="1"/>
</dbReference>
<keyword evidence="6 13" id="KW-0929">Antimicrobial</keyword>
<dbReference type="Gene3D" id="3.15.20.10">
    <property type="entry name" value="Bactericidal permeability-increasing protein, domain 2"/>
    <property type="match status" value="1"/>
</dbReference>
<dbReference type="GeneID" id="101647269"/>
<comment type="subunit">
    <text evidence="12 13">Monomer. Homodimer; disulfide-linked.</text>
</comment>
<comment type="similarity">
    <text evidence="3">Belongs to the BPI/LBP/Plunc superfamily. BPI/LBP family.</text>
</comment>
<evidence type="ECO:0000256" key="2">
    <source>
        <dbReference type="ARBA" id="ARBA00004613"/>
    </source>
</evidence>
<keyword evidence="5 13" id="KW-0964">Secreted</keyword>
<name>A0ABM1VLF9_ECHTE</name>
<evidence type="ECO:0000256" key="8">
    <source>
        <dbReference type="ARBA" id="ARBA00022859"/>
    </source>
</evidence>
<comment type="domain">
    <text evidence="13">The N-terminal region may be exposed to the interior of the granule, whereas the C-terminal portion may be embedded in the membrane. During phagocytosis and degranulation, proteases may be released and activated and cleave BPI at the junction of the N- and C-terminal portions of the molecule, providing controlled release of the N-terminal antibacterial fragment when bacteria are ingested.</text>
</comment>
<dbReference type="SMART" id="SM00329">
    <property type="entry name" value="BPI2"/>
    <property type="match status" value="1"/>
</dbReference>
<keyword evidence="8 13" id="KW-0391">Immunity</keyword>
<dbReference type="PANTHER" id="PTHR10504">
    <property type="entry name" value="BACTERICIDAL PERMEABILITY-INCREASING BPI PROTEIN-RELATED"/>
    <property type="match status" value="1"/>
</dbReference>
<dbReference type="InterPro" id="IPR032942">
    <property type="entry name" value="BPI/LBP/Plunc"/>
</dbReference>
<evidence type="ECO:0000256" key="9">
    <source>
        <dbReference type="ARBA" id="ARBA00023022"/>
    </source>
</evidence>
<comment type="subcellular location">
    <subcellularLocation>
        <location evidence="1">Cytoplasmic granule membrane</location>
    </subcellularLocation>
    <subcellularLocation>
        <location evidence="2 13">Secreted</location>
    </subcellularLocation>
</comment>
<dbReference type="SUPFAM" id="SSF55394">
    <property type="entry name" value="Bactericidal permeability-increasing protein, BPI"/>
    <property type="match status" value="2"/>
</dbReference>
<evidence type="ECO:0000313" key="18">
    <source>
        <dbReference type="RefSeq" id="XP_030742929.2"/>
    </source>
</evidence>
<evidence type="ECO:0000256" key="4">
    <source>
        <dbReference type="ARBA" id="ARBA00017827"/>
    </source>
</evidence>
<comment type="function">
    <text evidence="13">The cytotoxic action of BPI is limited to many species of Gram-negative bacteria; this specificity may be explained by a strong affinity of the very basic N-terminal half for the negatively charged lipopolysaccharides that are unique to the Gram-negative bacterial outer envelope.</text>
</comment>
<keyword evidence="17" id="KW-1185">Reference proteome</keyword>
<dbReference type="Proteomes" id="UP000694863">
    <property type="component" value="Unplaced"/>
</dbReference>
<keyword evidence="13 14" id="KW-0732">Signal</keyword>
<gene>
    <name evidence="18" type="primary">BPI</name>
</gene>
<dbReference type="InterPro" id="IPR017942">
    <property type="entry name" value="Lipid-bd_serum_glycop_N"/>
</dbReference>
<comment type="domain">
    <text evidence="13">The N- and C-terminal barrels adopt an identical fold despite having only 13% of conserved residues.</text>
</comment>
<dbReference type="InterPro" id="IPR017943">
    <property type="entry name" value="Bactericidal_perm-incr_a/b_dom"/>
</dbReference>
<dbReference type="SMART" id="SM00328">
    <property type="entry name" value="BPI1"/>
    <property type="match status" value="1"/>
</dbReference>
<dbReference type="InterPro" id="IPR001124">
    <property type="entry name" value="Lipid-bd_serum_glycop_C"/>
</dbReference>
<evidence type="ECO:0000256" key="1">
    <source>
        <dbReference type="ARBA" id="ARBA00004197"/>
    </source>
</evidence>
<evidence type="ECO:0000256" key="11">
    <source>
        <dbReference type="ARBA" id="ARBA00023180"/>
    </source>
</evidence>
<evidence type="ECO:0000256" key="6">
    <source>
        <dbReference type="ARBA" id="ARBA00022529"/>
    </source>
</evidence>
<evidence type="ECO:0000256" key="3">
    <source>
        <dbReference type="ARBA" id="ARBA00007292"/>
    </source>
</evidence>
<accession>A0ABM1VLF9</accession>
<evidence type="ECO:0000256" key="13">
    <source>
        <dbReference type="RuleBase" id="RU369039"/>
    </source>
</evidence>
<evidence type="ECO:0000313" key="17">
    <source>
        <dbReference type="Proteomes" id="UP000694863"/>
    </source>
</evidence>
<dbReference type="PIRSF" id="PIRSF002417">
    <property type="entry name" value="Lipid_binding_protein"/>
    <property type="match status" value="1"/>
</dbReference>
<evidence type="ECO:0000259" key="15">
    <source>
        <dbReference type="SMART" id="SM00328"/>
    </source>
</evidence>
<keyword evidence="10 13" id="KW-1015">Disulfide bond</keyword>
<evidence type="ECO:0000256" key="12">
    <source>
        <dbReference type="ARBA" id="ARBA00025943"/>
    </source>
</evidence>
<evidence type="ECO:0000256" key="14">
    <source>
        <dbReference type="SAM" id="SignalP"/>
    </source>
</evidence>
<proteinExistence type="inferred from homology"/>
<feature type="signal peptide" evidence="14">
    <location>
        <begin position="1"/>
        <end position="18"/>
    </location>
</feature>
<keyword evidence="11 13" id="KW-0325">Glycoprotein</keyword>
<evidence type="ECO:0000256" key="7">
    <source>
        <dbReference type="ARBA" id="ARBA00022588"/>
    </source>
</evidence>
<organism evidence="17 18">
    <name type="scientific">Echinops telfairi</name>
    <name type="common">Lesser hedgehog tenrec</name>
    <dbReference type="NCBI Taxonomy" id="9371"/>
    <lineage>
        <taxon>Eukaryota</taxon>
        <taxon>Metazoa</taxon>
        <taxon>Chordata</taxon>
        <taxon>Craniata</taxon>
        <taxon>Vertebrata</taxon>
        <taxon>Euteleostomi</taxon>
        <taxon>Mammalia</taxon>
        <taxon>Eutheria</taxon>
        <taxon>Afrotheria</taxon>
        <taxon>Tenrecidae</taxon>
        <taxon>Tenrecinae</taxon>
        <taxon>Echinops</taxon>
    </lineage>
</organism>
<feature type="chain" id="PRO_5046292949" description="Bactericidal permeability-increasing protein" evidence="14">
    <location>
        <begin position="19"/>
        <end position="432"/>
    </location>
</feature>
<dbReference type="CDD" id="cd00026">
    <property type="entry name" value="BPI2"/>
    <property type="match status" value="1"/>
</dbReference>
<dbReference type="CDD" id="cd00025">
    <property type="entry name" value="BPI1"/>
    <property type="match status" value="1"/>
</dbReference>
<dbReference type="PANTHER" id="PTHR10504:SF84">
    <property type="entry name" value="BACTERICIDAL PERMEABILITY-INCREASING PROTEIN"/>
    <property type="match status" value="1"/>
</dbReference>
<dbReference type="InterPro" id="IPR030675">
    <property type="entry name" value="BPI/LBP"/>
</dbReference>
<dbReference type="RefSeq" id="XP_030742929.2">
    <property type="nucleotide sequence ID" value="XM_030887069.2"/>
</dbReference>
<feature type="domain" description="Lipid-binding serum glycoprotein C-terminal" evidence="16">
    <location>
        <begin position="243"/>
        <end position="427"/>
    </location>
</feature>
<keyword evidence="7 13" id="KW-0399">Innate immunity</keyword>
<dbReference type="Pfam" id="PF01273">
    <property type="entry name" value="LBP_BPI_CETP"/>
    <property type="match status" value="1"/>
</dbReference>
<evidence type="ECO:0000259" key="16">
    <source>
        <dbReference type="SMART" id="SM00329"/>
    </source>
</evidence>
<dbReference type="Gene3D" id="3.15.10.10">
    <property type="entry name" value="Bactericidal permeability-increasing protein, domain 1"/>
    <property type="match status" value="1"/>
</dbReference>